<dbReference type="STRING" id="72664.V4LXE3"/>
<dbReference type="Gramene" id="ESQ55355">
    <property type="protein sequence ID" value="ESQ55355"/>
    <property type="gene ID" value="EUTSA_v10026540mg"/>
</dbReference>
<dbReference type="Gene3D" id="1.10.10.10">
    <property type="entry name" value="Winged helix-like DNA-binding domain superfamily/Winged helix DNA-binding domain"/>
    <property type="match status" value="1"/>
</dbReference>
<gene>
    <name evidence="7" type="ORF">EUTSA_v10026540mg</name>
</gene>
<dbReference type="AlphaFoldDB" id="V4LXE3"/>
<dbReference type="GO" id="GO:0003700">
    <property type="term" value="F:DNA-binding transcription factor activity"/>
    <property type="evidence" value="ECO:0007669"/>
    <property type="project" value="InterPro"/>
</dbReference>
<dbReference type="GO" id="GO:0000978">
    <property type="term" value="F:RNA polymerase II cis-regulatory region sequence-specific DNA binding"/>
    <property type="evidence" value="ECO:0007669"/>
    <property type="project" value="TreeGrafter"/>
</dbReference>
<sequence length="135" mass="15739">MKIADFPVGLQFFYMGIYRAVNDPSTDSIISWGKNNKSFIIWNAPEFLANILSNCGAMMCDDFKEFYSSLKEYGFVKISGEHRMEFGHKYFVRGRPDLLKKMQAKSHARSRRICFIAKQARERNLANGLDRLRIR</sequence>
<keyword evidence="3" id="KW-0238">DNA-binding</keyword>
<evidence type="ECO:0000313" key="7">
    <source>
        <dbReference type="EMBL" id="ESQ55355.1"/>
    </source>
</evidence>
<dbReference type="SUPFAM" id="SSF46785">
    <property type="entry name" value="Winged helix' DNA-binding domain"/>
    <property type="match status" value="1"/>
</dbReference>
<proteinExistence type="inferred from homology"/>
<dbReference type="Pfam" id="PF00447">
    <property type="entry name" value="HSF_DNA-bind"/>
    <property type="match status" value="1"/>
</dbReference>
<dbReference type="PANTHER" id="PTHR10015">
    <property type="entry name" value="HEAT SHOCK TRANSCRIPTION FACTOR"/>
    <property type="match status" value="1"/>
</dbReference>
<evidence type="ECO:0000256" key="5">
    <source>
        <dbReference type="RuleBase" id="RU004020"/>
    </source>
</evidence>
<evidence type="ECO:0000256" key="2">
    <source>
        <dbReference type="ARBA" id="ARBA00023016"/>
    </source>
</evidence>
<evidence type="ECO:0000259" key="6">
    <source>
        <dbReference type="SMART" id="SM00415"/>
    </source>
</evidence>
<name>V4LXE3_EUTSA</name>
<dbReference type="InterPro" id="IPR000232">
    <property type="entry name" value="HSF_DNA-bd"/>
</dbReference>
<keyword evidence="4" id="KW-0539">Nucleus</keyword>
<dbReference type="KEGG" id="eus:EUTSA_v10026540mg"/>
<dbReference type="InterPro" id="IPR036390">
    <property type="entry name" value="WH_DNA-bd_sf"/>
</dbReference>
<dbReference type="EMBL" id="KI517384">
    <property type="protein sequence ID" value="ESQ55355.1"/>
    <property type="molecule type" value="Genomic_DNA"/>
</dbReference>
<dbReference type="SMART" id="SM00415">
    <property type="entry name" value="HSF"/>
    <property type="match status" value="1"/>
</dbReference>
<reference evidence="7 8" key="1">
    <citation type="journal article" date="2013" name="Front. Plant Sci.">
        <title>The Reference Genome of the Halophytic Plant Eutrema salsugineum.</title>
        <authorList>
            <person name="Yang R."/>
            <person name="Jarvis D.E."/>
            <person name="Chen H."/>
            <person name="Beilstein M.A."/>
            <person name="Grimwood J."/>
            <person name="Jenkins J."/>
            <person name="Shu S."/>
            <person name="Prochnik S."/>
            <person name="Xin M."/>
            <person name="Ma C."/>
            <person name="Schmutz J."/>
            <person name="Wing R.A."/>
            <person name="Mitchell-Olds T."/>
            <person name="Schumaker K.S."/>
            <person name="Wang X."/>
        </authorList>
    </citation>
    <scope>NUCLEOTIDE SEQUENCE [LARGE SCALE GENOMIC DNA]</scope>
</reference>
<organism evidence="7 8">
    <name type="scientific">Eutrema salsugineum</name>
    <name type="common">Saltwater cress</name>
    <name type="synonym">Sisymbrium salsugineum</name>
    <dbReference type="NCBI Taxonomy" id="72664"/>
    <lineage>
        <taxon>Eukaryota</taxon>
        <taxon>Viridiplantae</taxon>
        <taxon>Streptophyta</taxon>
        <taxon>Embryophyta</taxon>
        <taxon>Tracheophyta</taxon>
        <taxon>Spermatophyta</taxon>
        <taxon>Magnoliopsida</taxon>
        <taxon>eudicotyledons</taxon>
        <taxon>Gunneridae</taxon>
        <taxon>Pentapetalae</taxon>
        <taxon>rosids</taxon>
        <taxon>malvids</taxon>
        <taxon>Brassicales</taxon>
        <taxon>Brassicaceae</taxon>
        <taxon>Eutremeae</taxon>
        <taxon>Eutrema</taxon>
    </lineage>
</organism>
<comment type="subcellular location">
    <subcellularLocation>
        <location evidence="1">Nucleus</location>
    </subcellularLocation>
</comment>
<comment type="similarity">
    <text evidence="5">Belongs to the HSF family.</text>
</comment>
<dbReference type="GO" id="GO:0005634">
    <property type="term" value="C:nucleus"/>
    <property type="evidence" value="ECO:0007669"/>
    <property type="project" value="UniProtKB-SubCell"/>
</dbReference>
<evidence type="ECO:0000256" key="3">
    <source>
        <dbReference type="ARBA" id="ARBA00023125"/>
    </source>
</evidence>
<dbReference type="Proteomes" id="UP000030689">
    <property type="component" value="Unassembled WGS sequence"/>
</dbReference>
<dbReference type="InterPro" id="IPR036388">
    <property type="entry name" value="WH-like_DNA-bd_sf"/>
</dbReference>
<dbReference type="OrthoDB" id="1098309at2759"/>
<evidence type="ECO:0000256" key="4">
    <source>
        <dbReference type="ARBA" id="ARBA00023242"/>
    </source>
</evidence>
<feature type="domain" description="HSF-type DNA-binding" evidence="6">
    <location>
        <begin position="9"/>
        <end position="105"/>
    </location>
</feature>
<dbReference type="GO" id="GO:0006357">
    <property type="term" value="P:regulation of transcription by RNA polymerase II"/>
    <property type="evidence" value="ECO:0007669"/>
    <property type="project" value="TreeGrafter"/>
</dbReference>
<evidence type="ECO:0000256" key="1">
    <source>
        <dbReference type="ARBA" id="ARBA00004123"/>
    </source>
</evidence>
<accession>V4LXE3</accession>
<dbReference type="OMA" id="RICFIAK"/>
<keyword evidence="8" id="KW-1185">Reference proteome</keyword>
<keyword evidence="2" id="KW-0346">Stress response</keyword>
<protein>
    <recommendedName>
        <fullName evidence="6">HSF-type DNA-binding domain-containing protein</fullName>
    </recommendedName>
</protein>
<dbReference type="GO" id="GO:0034605">
    <property type="term" value="P:cellular response to heat"/>
    <property type="evidence" value="ECO:0007669"/>
    <property type="project" value="TreeGrafter"/>
</dbReference>
<evidence type="ECO:0000313" key="8">
    <source>
        <dbReference type="Proteomes" id="UP000030689"/>
    </source>
</evidence>
<dbReference type="PANTHER" id="PTHR10015:SF427">
    <property type="entry name" value="HEAT SHOCK FACTOR PROTEIN"/>
    <property type="match status" value="1"/>
</dbReference>
<dbReference type="eggNOG" id="KOG0627">
    <property type="taxonomic scope" value="Eukaryota"/>
</dbReference>